<comment type="caution">
    <text evidence="4">The sequence shown here is derived from an EMBL/GenBank/DDBJ whole genome shotgun (WGS) entry which is preliminary data.</text>
</comment>
<dbReference type="GeneID" id="96752250"/>
<organism evidence="4 5">
    <name type="scientific">Streptomyces angustmyceticus</name>
    <dbReference type="NCBI Taxonomy" id="285578"/>
    <lineage>
        <taxon>Bacteria</taxon>
        <taxon>Bacillati</taxon>
        <taxon>Actinomycetota</taxon>
        <taxon>Actinomycetes</taxon>
        <taxon>Kitasatosporales</taxon>
        <taxon>Streptomycetaceae</taxon>
        <taxon>Streptomyces</taxon>
    </lineage>
</organism>
<feature type="compositionally biased region" description="Low complexity" evidence="1">
    <location>
        <begin position="82"/>
        <end position="101"/>
    </location>
</feature>
<dbReference type="EMBL" id="BLAG01000030">
    <property type="protein sequence ID" value="GES34529.1"/>
    <property type="molecule type" value="Genomic_DNA"/>
</dbReference>
<reference evidence="4 5" key="1">
    <citation type="submission" date="2019-10" db="EMBL/GenBank/DDBJ databases">
        <title>Whole genome shotgun sequence of Streptomyces angustmyceticus NBRC 3934.</title>
        <authorList>
            <person name="Hosoyama A."/>
            <person name="Ichikawa N."/>
            <person name="Kimura A."/>
            <person name="Kitahashi Y."/>
            <person name="Komaki H."/>
            <person name="Uohara A."/>
        </authorList>
    </citation>
    <scope>NUCLEOTIDE SEQUENCE [LARGE SCALE GENOMIC DNA]</scope>
    <source>
        <strain evidence="4 5">NBRC 3934</strain>
    </source>
</reference>
<feature type="transmembrane region" description="Helical" evidence="2">
    <location>
        <begin position="48"/>
        <end position="66"/>
    </location>
</feature>
<evidence type="ECO:0000256" key="1">
    <source>
        <dbReference type="SAM" id="MobiDB-lite"/>
    </source>
</evidence>
<feature type="region of interest" description="Disordered" evidence="1">
    <location>
        <begin position="1"/>
        <end position="43"/>
    </location>
</feature>
<evidence type="ECO:0000313" key="4">
    <source>
        <dbReference type="EMBL" id="GES34529.1"/>
    </source>
</evidence>
<feature type="domain" description="DUF8175" evidence="3">
    <location>
        <begin position="98"/>
        <end position="253"/>
    </location>
</feature>
<sequence>MSLSDDGGYGGDGHRGSESGQTRTRLPDTGGDPYGSGRRPRAGMSSRNLVTIVGVVVLLLAAIAFANRGGSGNSETPSGGSPKDTAQAQPTAPTGTRPATGKTGGIASGFARTEQGAQSAAANYAVALTSDGMYLTARRHEIAKAVYAPAVAAARKDDLDKVYSDHAFLGRIGLKPDGTAPKGMTFVSRANPVGTKTEAFKGDTARISVWYSALFGLAGTQSKNPVTESWYTNTFDLQWTGGDWKVTDFTQKDGPAPIGRDQAAASAEDMTKAVQGFGGFTYAR</sequence>
<evidence type="ECO:0000259" key="3">
    <source>
        <dbReference type="Pfam" id="PF26526"/>
    </source>
</evidence>
<protein>
    <recommendedName>
        <fullName evidence="3">DUF8175 domain-containing protein</fullName>
    </recommendedName>
</protein>
<gene>
    <name evidence="4" type="ORF">San01_70170</name>
</gene>
<dbReference type="InterPro" id="IPR058488">
    <property type="entry name" value="DUF8175"/>
</dbReference>
<dbReference type="Proteomes" id="UP000325598">
    <property type="component" value="Unassembled WGS sequence"/>
</dbReference>
<name>A0A5J4LSI2_9ACTN</name>
<feature type="region of interest" description="Disordered" evidence="1">
    <location>
        <begin position="69"/>
        <end position="107"/>
    </location>
</feature>
<proteinExistence type="predicted"/>
<evidence type="ECO:0000256" key="2">
    <source>
        <dbReference type="SAM" id="Phobius"/>
    </source>
</evidence>
<evidence type="ECO:0000313" key="5">
    <source>
        <dbReference type="Proteomes" id="UP000325598"/>
    </source>
</evidence>
<keyword evidence="2" id="KW-0472">Membrane</keyword>
<accession>A0A5J4LSI2</accession>
<keyword evidence="5" id="KW-1185">Reference proteome</keyword>
<keyword evidence="2" id="KW-0812">Transmembrane</keyword>
<keyword evidence="2" id="KW-1133">Transmembrane helix</keyword>
<dbReference type="OrthoDB" id="3209305at2"/>
<dbReference type="AlphaFoldDB" id="A0A5J4LSI2"/>
<dbReference type="Pfam" id="PF26526">
    <property type="entry name" value="DUF8175"/>
    <property type="match status" value="1"/>
</dbReference>
<dbReference type="RefSeq" id="WP_152105259.1">
    <property type="nucleotide sequence ID" value="NZ_BLAG01000030.1"/>
</dbReference>